<dbReference type="InterPro" id="IPR003835">
    <property type="entry name" value="Glyco_trans_19"/>
</dbReference>
<name>A0A6L5XGL0_9BACT</name>
<dbReference type="EMBL" id="VULT01000026">
    <property type="protein sequence ID" value="MSS18600.1"/>
    <property type="molecule type" value="Genomic_DNA"/>
</dbReference>
<evidence type="ECO:0000256" key="1">
    <source>
        <dbReference type="ARBA" id="ARBA00002056"/>
    </source>
</evidence>
<evidence type="ECO:0000256" key="8">
    <source>
        <dbReference type="ARBA" id="ARBA00023098"/>
    </source>
</evidence>
<comment type="caution">
    <text evidence="11">The sequence shown here is derived from an EMBL/GenBank/DDBJ whole genome shotgun (WGS) entry which is preliminary data.</text>
</comment>
<gene>
    <name evidence="11" type="primary">lpxB</name>
    <name evidence="11" type="ORF">FYJ29_12670</name>
</gene>
<keyword evidence="4" id="KW-0444">Lipid biosynthesis</keyword>
<sequence>MKYFIIAGEASGDLHGAQLMAALKKEDSEAQFRFLGGDYMAQVAGMKPLIHYRDMAYMGFVEVAKHLTTILGFMKTARRAMLEWHPDALVLIDYPSFNLKMAKFAHERNIPAFYFISPKVWVWKEYRVKQIKKYIARMFSILPFEQEFYRRHDYDVEYVGNPTVKEIAQASTQFHDRAAFARLNGLDPEKPIIALVPGSRRKEIHDNLPTMVEAALRHPSFQAVIAGAPSIDDTLYHATLLPLGVQLPVLHGKSFELVHHARAAIVTSGTATLEAALLRTPQVACYRMNGKKYLYKFYRRLLKGKYVTLPNLITDAAVIPELLLHQCTPDAIDSWLQQLLPDTARRQAMLDGYDRMARLLTAKDCTASTASGIIQYLHSHARH</sequence>
<protein>
    <recommendedName>
        <fullName evidence="3 10">Lipid-A-disaccharide synthase</fullName>
        <ecNumber evidence="2 10">2.4.1.182</ecNumber>
    </recommendedName>
</protein>
<keyword evidence="5" id="KW-0441">Lipid A biosynthesis</keyword>
<dbReference type="GO" id="GO:0009245">
    <property type="term" value="P:lipid A biosynthetic process"/>
    <property type="evidence" value="ECO:0007669"/>
    <property type="project" value="UniProtKB-UniRule"/>
</dbReference>
<keyword evidence="12" id="KW-1185">Reference proteome</keyword>
<organism evidence="11 12">
    <name type="scientific">Sodaliphilus pleomorphus</name>
    <dbReference type="NCBI Taxonomy" id="2606626"/>
    <lineage>
        <taxon>Bacteria</taxon>
        <taxon>Pseudomonadati</taxon>
        <taxon>Bacteroidota</taxon>
        <taxon>Bacteroidia</taxon>
        <taxon>Bacteroidales</taxon>
        <taxon>Muribaculaceae</taxon>
        <taxon>Sodaliphilus</taxon>
    </lineage>
</organism>
<evidence type="ECO:0000256" key="4">
    <source>
        <dbReference type="ARBA" id="ARBA00022516"/>
    </source>
</evidence>
<evidence type="ECO:0000256" key="7">
    <source>
        <dbReference type="ARBA" id="ARBA00022679"/>
    </source>
</evidence>
<dbReference type="GO" id="GO:0005543">
    <property type="term" value="F:phospholipid binding"/>
    <property type="evidence" value="ECO:0007669"/>
    <property type="project" value="TreeGrafter"/>
</dbReference>
<dbReference type="Pfam" id="PF02684">
    <property type="entry name" value="LpxB"/>
    <property type="match status" value="1"/>
</dbReference>
<evidence type="ECO:0000256" key="9">
    <source>
        <dbReference type="ARBA" id="ARBA00048975"/>
    </source>
</evidence>
<keyword evidence="7 11" id="KW-0808">Transferase</keyword>
<evidence type="ECO:0000256" key="2">
    <source>
        <dbReference type="ARBA" id="ARBA00012687"/>
    </source>
</evidence>
<dbReference type="PANTHER" id="PTHR30372">
    <property type="entry name" value="LIPID-A-DISACCHARIDE SYNTHASE"/>
    <property type="match status" value="1"/>
</dbReference>
<dbReference type="NCBIfam" id="TIGR00215">
    <property type="entry name" value="lpxB"/>
    <property type="match status" value="1"/>
</dbReference>
<dbReference type="PANTHER" id="PTHR30372:SF4">
    <property type="entry name" value="LIPID-A-DISACCHARIDE SYNTHASE, MITOCHONDRIAL-RELATED"/>
    <property type="match status" value="1"/>
</dbReference>
<evidence type="ECO:0000256" key="6">
    <source>
        <dbReference type="ARBA" id="ARBA00022676"/>
    </source>
</evidence>
<dbReference type="AlphaFoldDB" id="A0A6L5XGL0"/>
<keyword evidence="8" id="KW-0443">Lipid metabolism</keyword>
<evidence type="ECO:0000256" key="10">
    <source>
        <dbReference type="NCBIfam" id="TIGR00215"/>
    </source>
</evidence>
<dbReference type="EC" id="2.4.1.182" evidence="2 10"/>
<dbReference type="RefSeq" id="WP_154328163.1">
    <property type="nucleotide sequence ID" value="NZ_CP045696.1"/>
</dbReference>
<reference evidence="11 12" key="1">
    <citation type="submission" date="2019-08" db="EMBL/GenBank/DDBJ databases">
        <title>In-depth cultivation of the pig gut microbiome towards novel bacterial diversity and tailored functional studies.</title>
        <authorList>
            <person name="Wylensek D."/>
            <person name="Hitch T.C.A."/>
            <person name="Clavel T."/>
        </authorList>
    </citation>
    <scope>NUCLEOTIDE SEQUENCE [LARGE SCALE GENOMIC DNA]</scope>
    <source>
        <strain evidence="11 12">Oil-RF-744-WCA-WT-10</strain>
    </source>
</reference>
<evidence type="ECO:0000313" key="11">
    <source>
        <dbReference type="EMBL" id="MSS18600.1"/>
    </source>
</evidence>
<evidence type="ECO:0000313" key="12">
    <source>
        <dbReference type="Proteomes" id="UP000483362"/>
    </source>
</evidence>
<dbReference type="SUPFAM" id="SSF53756">
    <property type="entry name" value="UDP-Glycosyltransferase/glycogen phosphorylase"/>
    <property type="match status" value="1"/>
</dbReference>
<dbReference type="Proteomes" id="UP000483362">
    <property type="component" value="Unassembled WGS sequence"/>
</dbReference>
<keyword evidence="6 11" id="KW-0328">Glycosyltransferase</keyword>
<dbReference type="GO" id="GO:0016020">
    <property type="term" value="C:membrane"/>
    <property type="evidence" value="ECO:0007669"/>
    <property type="project" value="GOC"/>
</dbReference>
<proteinExistence type="predicted"/>
<comment type="function">
    <text evidence="1">Condensation of UDP-2,3-diacylglucosamine and 2,3-diacylglucosamine-1-phosphate to form lipid A disaccharide, a precursor of lipid A, a phosphorylated glycolipid that anchors the lipopolysaccharide to the outer membrane of the cell.</text>
</comment>
<evidence type="ECO:0000256" key="3">
    <source>
        <dbReference type="ARBA" id="ARBA00020902"/>
    </source>
</evidence>
<comment type="catalytic activity">
    <reaction evidence="9">
        <text>a lipid X + a UDP-2-N,3-O-bis[(3R)-3-hydroxyacyl]-alpha-D-glucosamine = a lipid A disaccharide + UDP + H(+)</text>
        <dbReference type="Rhea" id="RHEA:67828"/>
        <dbReference type="ChEBI" id="CHEBI:15378"/>
        <dbReference type="ChEBI" id="CHEBI:58223"/>
        <dbReference type="ChEBI" id="CHEBI:137748"/>
        <dbReference type="ChEBI" id="CHEBI:176338"/>
        <dbReference type="ChEBI" id="CHEBI:176343"/>
        <dbReference type="EC" id="2.4.1.182"/>
    </reaction>
</comment>
<dbReference type="GO" id="GO:0008915">
    <property type="term" value="F:lipid-A-disaccharide synthase activity"/>
    <property type="evidence" value="ECO:0007669"/>
    <property type="project" value="UniProtKB-UniRule"/>
</dbReference>
<evidence type="ECO:0000256" key="5">
    <source>
        <dbReference type="ARBA" id="ARBA00022556"/>
    </source>
</evidence>
<accession>A0A6L5XGL0</accession>